<reference evidence="5 6" key="1">
    <citation type="submission" date="2023-11" db="EMBL/GenBank/DDBJ databases">
        <authorList>
            <person name="Bao R."/>
        </authorList>
    </citation>
    <scope>NUCLEOTIDE SEQUENCE [LARGE SCALE GENOMIC DNA]</scope>
    <source>
        <strain evidence="5 6">PJ23</strain>
    </source>
</reference>
<feature type="chain" id="PRO_5045764740" evidence="2">
    <location>
        <begin position="25"/>
        <end position="203"/>
    </location>
</feature>
<evidence type="ECO:0000259" key="4">
    <source>
        <dbReference type="Pfam" id="PF10531"/>
    </source>
</evidence>
<evidence type="ECO:0000256" key="2">
    <source>
        <dbReference type="SAM" id="SignalP"/>
    </source>
</evidence>
<proteinExistence type="predicted"/>
<dbReference type="Gene3D" id="3.30.1950.10">
    <property type="entry name" value="wza like domain"/>
    <property type="match status" value="1"/>
</dbReference>
<dbReference type="InterPro" id="IPR003715">
    <property type="entry name" value="Poly_export_N"/>
</dbReference>
<keyword evidence="6" id="KW-1185">Reference proteome</keyword>
<dbReference type="Proteomes" id="UP001274321">
    <property type="component" value="Unassembled WGS sequence"/>
</dbReference>
<name>A0ABU4RNG4_9HYPH</name>
<dbReference type="EMBL" id="JAXAFJ010000003">
    <property type="protein sequence ID" value="MDX6805753.1"/>
    <property type="molecule type" value="Genomic_DNA"/>
</dbReference>
<feature type="domain" description="Polysaccharide export protein N-terminal" evidence="3">
    <location>
        <begin position="52"/>
        <end position="125"/>
    </location>
</feature>
<dbReference type="RefSeq" id="WP_319843881.1">
    <property type="nucleotide sequence ID" value="NZ_JAXAFJ010000003.1"/>
</dbReference>
<gene>
    <name evidence="5" type="ORF">SCD90_06735</name>
</gene>
<dbReference type="InterPro" id="IPR049712">
    <property type="entry name" value="Poly_export"/>
</dbReference>
<evidence type="ECO:0000259" key="3">
    <source>
        <dbReference type="Pfam" id="PF02563"/>
    </source>
</evidence>
<evidence type="ECO:0000313" key="5">
    <source>
        <dbReference type="EMBL" id="MDX6805753.1"/>
    </source>
</evidence>
<feature type="domain" description="Soluble ligand binding" evidence="4">
    <location>
        <begin position="130"/>
        <end position="178"/>
    </location>
</feature>
<accession>A0ABU4RNG4</accession>
<feature type="signal peptide" evidence="2">
    <location>
        <begin position="1"/>
        <end position="24"/>
    </location>
</feature>
<comment type="caution">
    <text evidence="5">The sequence shown here is derived from an EMBL/GenBank/DDBJ whole genome shotgun (WGS) entry which is preliminary data.</text>
</comment>
<dbReference type="PROSITE" id="PS51257">
    <property type="entry name" value="PROKAR_LIPOPROTEIN"/>
    <property type="match status" value="1"/>
</dbReference>
<dbReference type="PANTHER" id="PTHR33619">
    <property type="entry name" value="POLYSACCHARIDE EXPORT PROTEIN GFCE-RELATED"/>
    <property type="match status" value="1"/>
</dbReference>
<dbReference type="Pfam" id="PF10531">
    <property type="entry name" value="SLBB"/>
    <property type="match status" value="1"/>
</dbReference>
<dbReference type="Gene3D" id="3.10.560.10">
    <property type="entry name" value="Outer membrane lipoprotein wza domain like"/>
    <property type="match status" value="1"/>
</dbReference>
<keyword evidence="1 2" id="KW-0732">Signal</keyword>
<dbReference type="PANTHER" id="PTHR33619:SF3">
    <property type="entry name" value="POLYSACCHARIDE EXPORT PROTEIN GFCE-RELATED"/>
    <property type="match status" value="1"/>
</dbReference>
<protein>
    <submittedName>
        <fullName evidence="5">Polysaccharide biosynthesis/export family protein</fullName>
    </submittedName>
</protein>
<dbReference type="Pfam" id="PF02563">
    <property type="entry name" value="Poly_export"/>
    <property type="match status" value="1"/>
</dbReference>
<evidence type="ECO:0000313" key="6">
    <source>
        <dbReference type="Proteomes" id="UP001274321"/>
    </source>
</evidence>
<dbReference type="InterPro" id="IPR019554">
    <property type="entry name" value="Soluble_ligand-bd"/>
</dbReference>
<organism evidence="5 6">
    <name type="scientific">Terrihabitans rhizophilus</name>
    <dbReference type="NCBI Taxonomy" id="3092662"/>
    <lineage>
        <taxon>Bacteria</taxon>
        <taxon>Pseudomonadati</taxon>
        <taxon>Pseudomonadota</taxon>
        <taxon>Alphaproteobacteria</taxon>
        <taxon>Hyphomicrobiales</taxon>
        <taxon>Terrihabitans</taxon>
    </lineage>
</organism>
<evidence type="ECO:0000256" key="1">
    <source>
        <dbReference type="ARBA" id="ARBA00022729"/>
    </source>
</evidence>
<sequence>MRNERKVLQKLFLGSTLLLMVALAGCAGGPQSTGSTLAAVQPAAAAEPLAEGAYVLGTSDKLKVIVFGEADLTGDFEVDSSGAVDFPLVGRVQAAGLTSQSFAAALTSALKGGYLKDPKVSVQVQSYRPFFIMGEVAKPGEYPFRNGMNVVSAVATAGGYTYRGSSSSVYLKRANEPKERKVPATPDVKVGPGDIVRVPERYF</sequence>